<evidence type="ECO:0000256" key="2">
    <source>
        <dbReference type="SAM" id="Phobius"/>
    </source>
</evidence>
<dbReference type="PANTHER" id="PTHR10983">
    <property type="entry name" value="1-ACYLGLYCEROL-3-PHOSPHATE ACYLTRANSFERASE-RELATED"/>
    <property type="match status" value="1"/>
</dbReference>
<dbReference type="InterPro" id="IPR002123">
    <property type="entry name" value="Plipid/glycerol_acylTrfase"/>
</dbReference>
<dbReference type="Pfam" id="PF01553">
    <property type="entry name" value="Acyltransferase"/>
    <property type="match status" value="1"/>
</dbReference>
<feature type="compositionally biased region" description="Low complexity" evidence="1">
    <location>
        <begin position="1"/>
        <end position="20"/>
    </location>
</feature>
<evidence type="ECO:0000313" key="5">
    <source>
        <dbReference type="Proteomes" id="UP000500970"/>
    </source>
</evidence>
<reference evidence="4 5" key="1">
    <citation type="submission" date="2020-05" db="EMBL/GenBank/DDBJ databases">
        <title>FDA dAtabase for Regulatory Grade micrObial Sequences (FDA-ARGOS): Supporting development and validation of Infectious Disease Dx tests.</title>
        <authorList>
            <person name="Sproer C."/>
            <person name="Gronow S."/>
            <person name="Severitt S."/>
            <person name="Schroder I."/>
            <person name="Tallon L."/>
            <person name="Sadzewicz L."/>
            <person name="Zhao X."/>
            <person name="Vavikolanu K."/>
            <person name="Mehta A."/>
            <person name="Aluvathingal J."/>
            <person name="Nadendla S."/>
            <person name="Myers T."/>
            <person name="Yan Y."/>
            <person name="Sichtig H."/>
        </authorList>
    </citation>
    <scope>NUCLEOTIDE SEQUENCE [LARGE SCALE GENOMIC DNA]</scope>
    <source>
        <strain evidence="4 5">FDAARGOS_790</strain>
    </source>
</reference>
<protein>
    <submittedName>
        <fullName evidence="4">Acyltransferase</fullName>
    </submittedName>
</protein>
<dbReference type="NCBIfam" id="NF010621">
    <property type="entry name" value="PRK14014.1"/>
    <property type="match status" value="1"/>
</dbReference>
<dbReference type="SMART" id="SM00563">
    <property type="entry name" value="PlsC"/>
    <property type="match status" value="1"/>
</dbReference>
<evidence type="ECO:0000256" key="1">
    <source>
        <dbReference type="SAM" id="MobiDB-lite"/>
    </source>
</evidence>
<keyword evidence="4" id="KW-0808">Transferase</keyword>
<dbReference type="Proteomes" id="UP000500970">
    <property type="component" value="Chromosome"/>
</dbReference>
<evidence type="ECO:0000259" key="3">
    <source>
        <dbReference type="SMART" id="SM00563"/>
    </source>
</evidence>
<feature type="transmembrane region" description="Helical" evidence="2">
    <location>
        <begin position="39"/>
        <end position="63"/>
    </location>
</feature>
<keyword evidence="2" id="KW-0812">Transmembrane</keyword>
<dbReference type="GO" id="GO:0016746">
    <property type="term" value="F:acyltransferase activity"/>
    <property type="evidence" value="ECO:0007669"/>
    <property type="project" value="UniProtKB-KW"/>
</dbReference>
<feature type="transmembrane region" description="Helical" evidence="2">
    <location>
        <begin position="156"/>
        <end position="174"/>
    </location>
</feature>
<sequence>MTFPESSSGAGRAAAAQSNKSDARASVRRRVLPLPRGRFAWVTGVVSTVWLAFNTVFWCLLLFPLALLKLLLPFAAVRRGVDPVLNGIATAWVSCNAGWLARIQDVSWDVQGNSGLRYADWYLVNCNHQSWVDIFVLQQSLNRRIPLLKFFLKQQLIYVPVIGLAWWALDFPFMKRHGKAALRRNPDLGRQDQETARRACAKFSLVPTSVMVFAEGTRFSPAKRDAQGSPYRHLLKPKAGGLAVALNAMGKRFRSMIDVTIAYPEGAPSFWDLACGRAGQVLVRMRQLPVPPEFCEGNYSGDKAFRTTFHHWLGQQWQAKDDEIEALTAPARTGAGADQARAGSTVPEHAPKPMRG</sequence>
<proteinExistence type="predicted"/>
<feature type="region of interest" description="Disordered" evidence="1">
    <location>
        <begin position="1"/>
        <end position="21"/>
    </location>
</feature>
<keyword evidence="5" id="KW-1185">Reference proteome</keyword>
<feature type="region of interest" description="Disordered" evidence="1">
    <location>
        <begin position="328"/>
        <end position="356"/>
    </location>
</feature>
<keyword evidence="2" id="KW-1133">Transmembrane helix</keyword>
<organism evidence="4 5">
    <name type="scientific">Achromobacter pestifer</name>
    <dbReference type="NCBI Taxonomy" id="1353889"/>
    <lineage>
        <taxon>Bacteria</taxon>
        <taxon>Pseudomonadati</taxon>
        <taxon>Pseudomonadota</taxon>
        <taxon>Betaproteobacteria</taxon>
        <taxon>Burkholderiales</taxon>
        <taxon>Alcaligenaceae</taxon>
        <taxon>Achromobacter</taxon>
    </lineage>
</organism>
<keyword evidence="4" id="KW-0012">Acyltransferase</keyword>
<evidence type="ECO:0000313" key="4">
    <source>
        <dbReference type="EMBL" id="QKH36711.1"/>
    </source>
</evidence>
<dbReference type="EMBL" id="CP053985">
    <property type="protein sequence ID" value="QKH36711.1"/>
    <property type="molecule type" value="Genomic_DNA"/>
</dbReference>
<dbReference type="KEGG" id="apes:FOC84_17795"/>
<dbReference type="AlphaFoldDB" id="A0A7D4E799"/>
<accession>A0A7D4E799</accession>
<gene>
    <name evidence="4" type="ORF">FOC84_17795</name>
</gene>
<dbReference type="SUPFAM" id="SSF69593">
    <property type="entry name" value="Glycerol-3-phosphate (1)-acyltransferase"/>
    <property type="match status" value="1"/>
</dbReference>
<feature type="domain" description="Phospholipid/glycerol acyltransferase" evidence="3">
    <location>
        <begin position="122"/>
        <end position="264"/>
    </location>
</feature>
<dbReference type="CDD" id="cd07990">
    <property type="entry name" value="LPLAT_LCLAT1-like"/>
    <property type="match status" value="1"/>
</dbReference>
<dbReference type="PANTHER" id="PTHR10983:SF16">
    <property type="entry name" value="LYSOCARDIOLIPIN ACYLTRANSFERASE 1"/>
    <property type="match status" value="1"/>
</dbReference>
<keyword evidence="2" id="KW-0472">Membrane</keyword>
<name>A0A7D4E799_9BURK</name>